<keyword evidence="1" id="KW-1133">Transmembrane helix</keyword>
<dbReference type="EMBL" id="JAVREP010000027">
    <property type="protein sequence ID" value="MDT0331770.1"/>
    <property type="molecule type" value="Genomic_DNA"/>
</dbReference>
<keyword evidence="1" id="KW-0472">Membrane</keyword>
<comment type="caution">
    <text evidence="2">The sequence shown here is derived from an EMBL/GenBank/DDBJ whole genome shotgun (WGS) entry which is preliminary data.</text>
</comment>
<evidence type="ECO:0008006" key="4">
    <source>
        <dbReference type="Google" id="ProtNLM"/>
    </source>
</evidence>
<evidence type="ECO:0000256" key="1">
    <source>
        <dbReference type="SAM" id="Phobius"/>
    </source>
</evidence>
<evidence type="ECO:0000313" key="3">
    <source>
        <dbReference type="Proteomes" id="UP001183390"/>
    </source>
</evidence>
<reference evidence="3" key="1">
    <citation type="submission" date="2023-07" db="EMBL/GenBank/DDBJ databases">
        <title>30 novel species of actinomycetes from the DSMZ collection.</title>
        <authorList>
            <person name="Nouioui I."/>
        </authorList>
    </citation>
    <scope>NUCLEOTIDE SEQUENCE [LARGE SCALE GENOMIC DNA]</scope>
    <source>
        <strain evidence="3">DSM 44743</strain>
    </source>
</reference>
<feature type="transmembrane region" description="Helical" evidence="1">
    <location>
        <begin position="12"/>
        <end position="29"/>
    </location>
</feature>
<organism evidence="2 3">
    <name type="scientific">Nocardiopsis lambiniae</name>
    <dbReference type="NCBI Taxonomy" id="3075539"/>
    <lineage>
        <taxon>Bacteria</taxon>
        <taxon>Bacillati</taxon>
        <taxon>Actinomycetota</taxon>
        <taxon>Actinomycetes</taxon>
        <taxon>Streptosporangiales</taxon>
        <taxon>Nocardiopsidaceae</taxon>
        <taxon>Nocardiopsis</taxon>
    </lineage>
</organism>
<protein>
    <recommendedName>
        <fullName evidence="4">DUF3093 domain-containing protein</fullName>
    </recommendedName>
</protein>
<keyword evidence="3" id="KW-1185">Reference proteome</keyword>
<keyword evidence="1" id="KW-0812">Transmembrane</keyword>
<dbReference type="Proteomes" id="UP001183390">
    <property type="component" value="Unassembled WGS sequence"/>
</dbReference>
<evidence type="ECO:0000313" key="2">
    <source>
        <dbReference type="EMBL" id="MDT0331770.1"/>
    </source>
</evidence>
<proteinExistence type="predicted"/>
<feature type="transmembrane region" description="Helical" evidence="1">
    <location>
        <begin position="35"/>
        <end position="54"/>
    </location>
</feature>
<dbReference type="RefSeq" id="WP_311514233.1">
    <property type="nucleotide sequence ID" value="NZ_JAVREP010000027.1"/>
</dbReference>
<name>A0ABU2MGD7_9ACTN</name>
<gene>
    <name evidence="2" type="ORF">RM479_25460</name>
</gene>
<sequence length="147" mass="15727">MIRHEVRLTPVIGGAILTFGVLSTLLGLWAVGLGLFSPLVFLGPVFIVLGVVQWRRVYFRVDHRPGSGRSILSAPGQRGRLAEGVTAAPGERFAVENGRVVHVAADGTRTPTPARRWPSRSSDWRALTAALEAAPPQEPSETPESGA</sequence>
<accession>A0ABU2MGD7</accession>